<evidence type="ECO:0000256" key="1">
    <source>
        <dbReference type="SAM" id="Phobius"/>
    </source>
</evidence>
<feature type="transmembrane region" description="Helical" evidence="1">
    <location>
        <begin position="54"/>
        <end position="73"/>
    </location>
</feature>
<organism evidence="2 3">
    <name type="scientific">Citrullus colocynthis</name>
    <name type="common">colocynth</name>
    <dbReference type="NCBI Taxonomy" id="252529"/>
    <lineage>
        <taxon>Eukaryota</taxon>
        <taxon>Viridiplantae</taxon>
        <taxon>Streptophyta</taxon>
        <taxon>Embryophyta</taxon>
        <taxon>Tracheophyta</taxon>
        <taxon>Spermatophyta</taxon>
        <taxon>Magnoliopsida</taxon>
        <taxon>eudicotyledons</taxon>
        <taxon>Gunneridae</taxon>
        <taxon>Pentapetalae</taxon>
        <taxon>rosids</taxon>
        <taxon>fabids</taxon>
        <taxon>Cucurbitales</taxon>
        <taxon>Cucurbitaceae</taxon>
        <taxon>Benincaseae</taxon>
        <taxon>Citrullus</taxon>
    </lineage>
</organism>
<keyword evidence="1" id="KW-0472">Membrane</keyword>
<gene>
    <name evidence="2" type="ORF">CITCOLO1_LOCUS21784</name>
</gene>
<sequence length="74" mass="8330">MDLESDEIGSGVVGVLCLGRRKNEKHRKKWAVFLKKARATNNNVCSVLCASPKFLLLPSLVSWLFFNGTFMLLM</sequence>
<name>A0ABP0Z986_9ROSI</name>
<keyword evidence="1" id="KW-1133">Transmembrane helix</keyword>
<keyword evidence="3" id="KW-1185">Reference proteome</keyword>
<keyword evidence="1" id="KW-0812">Transmembrane</keyword>
<accession>A0ABP0Z986</accession>
<dbReference type="Proteomes" id="UP001642487">
    <property type="component" value="Chromosome 9"/>
</dbReference>
<protein>
    <submittedName>
        <fullName evidence="2">Uncharacterized protein</fullName>
    </submittedName>
</protein>
<evidence type="ECO:0000313" key="3">
    <source>
        <dbReference type="Proteomes" id="UP001642487"/>
    </source>
</evidence>
<proteinExistence type="predicted"/>
<dbReference type="EMBL" id="OZ021743">
    <property type="protein sequence ID" value="CAK9329338.1"/>
    <property type="molecule type" value="Genomic_DNA"/>
</dbReference>
<evidence type="ECO:0000313" key="2">
    <source>
        <dbReference type="EMBL" id="CAK9329338.1"/>
    </source>
</evidence>
<reference evidence="2 3" key="1">
    <citation type="submission" date="2024-03" db="EMBL/GenBank/DDBJ databases">
        <authorList>
            <person name="Gkanogiannis A."/>
            <person name="Becerra Lopez-Lavalle L."/>
        </authorList>
    </citation>
    <scope>NUCLEOTIDE SEQUENCE [LARGE SCALE GENOMIC DNA]</scope>
</reference>